<dbReference type="NCBIfam" id="TIGR03975">
    <property type="entry name" value="rSAM_ocin_1"/>
    <property type="match status" value="1"/>
</dbReference>
<evidence type="ECO:0000256" key="5">
    <source>
        <dbReference type="ARBA" id="ARBA00023014"/>
    </source>
</evidence>
<comment type="caution">
    <text evidence="8">The sequence shown here is derived from an EMBL/GenBank/DDBJ whole genome shotgun (WGS) entry which is preliminary data.</text>
</comment>
<evidence type="ECO:0000256" key="3">
    <source>
        <dbReference type="ARBA" id="ARBA00022723"/>
    </source>
</evidence>
<dbReference type="PROSITE" id="PS51332">
    <property type="entry name" value="B12_BINDING"/>
    <property type="match status" value="1"/>
</dbReference>
<dbReference type="Pfam" id="PF04055">
    <property type="entry name" value="Radical_SAM"/>
    <property type="match status" value="1"/>
</dbReference>
<dbReference type="EMBL" id="JBHMEI010000089">
    <property type="protein sequence ID" value="MFB9208893.1"/>
    <property type="molecule type" value="Genomic_DNA"/>
</dbReference>
<evidence type="ECO:0000256" key="4">
    <source>
        <dbReference type="ARBA" id="ARBA00023004"/>
    </source>
</evidence>
<keyword evidence="9" id="KW-1185">Reference proteome</keyword>
<comment type="cofactor">
    <cofactor evidence="1">
        <name>[4Fe-4S] cluster</name>
        <dbReference type="ChEBI" id="CHEBI:49883"/>
    </cofactor>
</comment>
<dbReference type="PROSITE" id="PS51918">
    <property type="entry name" value="RADICAL_SAM"/>
    <property type="match status" value="1"/>
</dbReference>
<proteinExistence type="predicted"/>
<dbReference type="InterPro" id="IPR058240">
    <property type="entry name" value="rSAM_sf"/>
</dbReference>
<dbReference type="CDD" id="cd01335">
    <property type="entry name" value="Radical_SAM"/>
    <property type="match status" value="1"/>
</dbReference>
<keyword evidence="4" id="KW-0408">Iron</keyword>
<dbReference type="SFLD" id="SFLDG01082">
    <property type="entry name" value="B12-binding_domain_containing"/>
    <property type="match status" value="1"/>
</dbReference>
<dbReference type="Gene3D" id="3.40.50.280">
    <property type="entry name" value="Cobalamin-binding domain"/>
    <property type="match status" value="1"/>
</dbReference>
<name>A0ABV5IXY4_9ACTN</name>
<dbReference type="RefSeq" id="WP_189654110.1">
    <property type="nucleotide sequence ID" value="NZ_BMRC01000057.1"/>
</dbReference>
<gene>
    <name evidence="8" type="ORF">ACFFV7_47455</name>
</gene>
<dbReference type="InterPro" id="IPR023984">
    <property type="entry name" value="rSAM_ocin_1"/>
</dbReference>
<evidence type="ECO:0000259" key="6">
    <source>
        <dbReference type="PROSITE" id="PS51332"/>
    </source>
</evidence>
<evidence type="ECO:0000313" key="8">
    <source>
        <dbReference type="EMBL" id="MFB9208893.1"/>
    </source>
</evidence>
<dbReference type="Gene3D" id="3.80.30.20">
    <property type="entry name" value="tm_1862 like domain"/>
    <property type="match status" value="1"/>
</dbReference>
<evidence type="ECO:0000256" key="2">
    <source>
        <dbReference type="ARBA" id="ARBA00022691"/>
    </source>
</evidence>
<dbReference type="SFLD" id="SFLDF00324">
    <property type="entry name" value="bacteriocin_maturation"/>
    <property type="match status" value="1"/>
</dbReference>
<feature type="domain" description="B12-binding" evidence="6">
    <location>
        <begin position="44"/>
        <end position="209"/>
    </location>
</feature>
<dbReference type="SUPFAM" id="SSF102114">
    <property type="entry name" value="Radical SAM enzymes"/>
    <property type="match status" value="1"/>
</dbReference>
<reference evidence="8 9" key="1">
    <citation type="submission" date="2024-09" db="EMBL/GenBank/DDBJ databases">
        <authorList>
            <person name="Sun Q."/>
            <person name="Mori K."/>
        </authorList>
    </citation>
    <scope>NUCLEOTIDE SEQUENCE [LARGE SCALE GENOMIC DNA]</scope>
    <source>
        <strain evidence="8 9">CCM 3426</strain>
    </source>
</reference>
<dbReference type="SFLD" id="SFLDS00029">
    <property type="entry name" value="Radical_SAM"/>
    <property type="match status" value="1"/>
</dbReference>
<evidence type="ECO:0000313" key="9">
    <source>
        <dbReference type="Proteomes" id="UP001589647"/>
    </source>
</evidence>
<sequence length="627" mass="69443">MKALLVVMPWASLHRPSLGAGILTQIGRDIDGCRISQCYANLEWARFLLAETGGAITPDDYNDVAERYLAGAGEWVFAGALHQTPGWREQEFLAHLGDSSGLDGELLVTMARLASAFVEHLCERLTAEAYDVIGFSTTFMQNVPSLALARALKKARPETTIIFGGANCDGSQGAAIHNNFPFVDIVARGESDHIFRQLVEAVRAADENMLRRIPGLCWRTGEGRLVANPSTAAPLPMKSVRHPWYDEYFETLGTTGIGAWVEPELVLESSRGCWWGEKHHCTFCGLNGSAMKFRSKTQGDFVDELDAAVRRHRVLDISLADNILDMKYFNEFLPRLAELDWDLRIHCEVKANLTVEQVRTLRDAGVVNIQPGIESLSSDTLRLMDKGVTGVQNVRLLRDCQQEGLTVEWNWLCGFPKEDESQYDALIGQFPAMVHLQPPLGVSRVALERFSPYFERPELGFVNAGPARVFEIVYDLPRAELEQLVYLFDSPLHGVSEETLERVRAAVDTWRAGHDAENSTLVVTRSGDHLVIRDRRAGWPVQDHVLAPGGRAEAYQALDRGRTPQSLEAYLRETHGLDCGPRLGTWLDEFVAAGLVFTEAGRYVALATAERPGVAPARPQPAGAGTR</sequence>
<evidence type="ECO:0000259" key="7">
    <source>
        <dbReference type="PROSITE" id="PS51918"/>
    </source>
</evidence>
<keyword evidence="5" id="KW-0411">Iron-sulfur</keyword>
<dbReference type="InterPro" id="IPR006638">
    <property type="entry name" value="Elp3/MiaA/NifB-like_rSAM"/>
</dbReference>
<dbReference type="PANTHER" id="PTHR43409">
    <property type="entry name" value="ANAEROBIC MAGNESIUM-PROTOPORPHYRIN IX MONOMETHYL ESTER CYCLASE-RELATED"/>
    <property type="match status" value="1"/>
</dbReference>
<evidence type="ECO:0000256" key="1">
    <source>
        <dbReference type="ARBA" id="ARBA00001966"/>
    </source>
</evidence>
<organism evidence="8 9">
    <name type="scientific">Nonomuraea spiralis</name>
    <dbReference type="NCBI Taxonomy" id="46182"/>
    <lineage>
        <taxon>Bacteria</taxon>
        <taxon>Bacillati</taxon>
        <taxon>Actinomycetota</taxon>
        <taxon>Actinomycetes</taxon>
        <taxon>Streptosporangiales</taxon>
        <taxon>Streptosporangiaceae</taxon>
        <taxon>Nonomuraea</taxon>
    </lineage>
</organism>
<dbReference type="PANTHER" id="PTHR43409:SF7">
    <property type="entry name" value="BLL1977 PROTEIN"/>
    <property type="match status" value="1"/>
</dbReference>
<dbReference type="Proteomes" id="UP001589647">
    <property type="component" value="Unassembled WGS sequence"/>
</dbReference>
<dbReference type="InterPro" id="IPR023404">
    <property type="entry name" value="rSAM_horseshoe"/>
</dbReference>
<protein>
    <submittedName>
        <fullName evidence="8">RiPP maturation radical SAM C-methyltransferase</fullName>
    </submittedName>
</protein>
<feature type="domain" description="Radical SAM core" evidence="7">
    <location>
        <begin position="259"/>
        <end position="492"/>
    </location>
</feature>
<dbReference type="SMART" id="SM00729">
    <property type="entry name" value="Elp3"/>
    <property type="match status" value="1"/>
</dbReference>
<dbReference type="InterPro" id="IPR006158">
    <property type="entry name" value="Cobalamin-bd"/>
</dbReference>
<accession>A0ABV5IXY4</accession>
<dbReference type="Pfam" id="PF02310">
    <property type="entry name" value="B12-binding"/>
    <property type="match status" value="1"/>
</dbReference>
<dbReference type="InterPro" id="IPR051198">
    <property type="entry name" value="BchE-like"/>
</dbReference>
<dbReference type="InterPro" id="IPR007197">
    <property type="entry name" value="rSAM"/>
</dbReference>
<keyword evidence="3" id="KW-0479">Metal-binding</keyword>
<keyword evidence="2" id="KW-0949">S-adenosyl-L-methionine</keyword>